<sequence>MTDTLLCFFNGCQNAALSSGKCEAHKTRARCMVASCHNQTYARNLCVKHGGKQKCIADNCTANARSHGLCCKHGPKSMKTLCEVDGCTKVAHARRRCVRHGGGRVCKVESCAAYARSAGLCCRHSYVQTEATLANKVEKKPEVFDEWVVLLEETSILHVNDLNVAPNDCEGYYCSTDGKKDVVAEFSSDDCDWLEFLISDLVC</sequence>
<accession>A0A397DFR9</accession>
<reference evidence="1 2" key="1">
    <citation type="submission" date="2018-08" db="EMBL/GenBank/DDBJ databases">
        <title>Aphanomyces genome sequencing and annotation.</title>
        <authorList>
            <person name="Minardi D."/>
            <person name="Oidtmann B."/>
            <person name="Van Der Giezen M."/>
            <person name="Studholme D.J."/>
        </authorList>
    </citation>
    <scope>NUCLEOTIDE SEQUENCE [LARGE SCALE GENOMIC DNA]</scope>
    <source>
        <strain evidence="1 2">D2</strain>
    </source>
</reference>
<dbReference type="PANTHER" id="PTHR31827">
    <property type="entry name" value="EMB|CAB89363.1"/>
    <property type="match status" value="1"/>
</dbReference>
<evidence type="ECO:0008006" key="3">
    <source>
        <dbReference type="Google" id="ProtNLM"/>
    </source>
</evidence>
<name>A0A397DFR9_APHAT</name>
<dbReference type="PANTHER" id="PTHR31827:SF1">
    <property type="entry name" value="EMB|CAB89363.1"/>
    <property type="match status" value="1"/>
</dbReference>
<protein>
    <recommendedName>
        <fullName evidence="3">WRKY transcription factor 19</fullName>
    </recommendedName>
</protein>
<dbReference type="VEuPathDB" id="FungiDB:H257_07095"/>
<dbReference type="Proteomes" id="UP000266643">
    <property type="component" value="Unassembled WGS sequence"/>
</dbReference>
<organism evidence="1 2">
    <name type="scientific">Aphanomyces astaci</name>
    <name type="common">Crayfish plague agent</name>
    <dbReference type="NCBI Taxonomy" id="112090"/>
    <lineage>
        <taxon>Eukaryota</taxon>
        <taxon>Sar</taxon>
        <taxon>Stramenopiles</taxon>
        <taxon>Oomycota</taxon>
        <taxon>Saprolegniomycetes</taxon>
        <taxon>Saprolegniales</taxon>
        <taxon>Verrucalvaceae</taxon>
        <taxon>Aphanomyces</taxon>
    </lineage>
</organism>
<evidence type="ECO:0000313" key="1">
    <source>
        <dbReference type="EMBL" id="RHY60746.1"/>
    </source>
</evidence>
<dbReference type="AlphaFoldDB" id="A0A397DFR9"/>
<gene>
    <name evidence="1" type="ORF">DYB30_005840</name>
</gene>
<dbReference type="EMBL" id="QUTD01005595">
    <property type="protein sequence ID" value="RHY60746.1"/>
    <property type="molecule type" value="Genomic_DNA"/>
</dbReference>
<proteinExistence type="predicted"/>
<evidence type="ECO:0000313" key="2">
    <source>
        <dbReference type="Proteomes" id="UP000266643"/>
    </source>
</evidence>
<comment type="caution">
    <text evidence="1">The sequence shown here is derived from an EMBL/GenBank/DDBJ whole genome shotgun (WGS) entry which is preliminary data.</text>
</comment>